<evidence type="ECO:0000256" key="1">
    <source>
        <dbReference type="ARBA" id="ARBA00006484"/>
    </source>
</evidence>
<dbReference type="AlphaFoldDB" id="A0A831LLG2"/>
<sequence>MERLKGKNVFITGASQGIGLEIARQLIEAECNVCLHYYRSAEEPEKLKTRAEQKKLKALCLQGDLTSETEAAGCVKQATKAFGMFDILINNSGSLVGRSKLENISLDYWQTVIDINLTSMMLITRELLPFMNTKTGSSVVNLASLAGRTGGHPGSLVYSMCKGAVLTWTRSLAKELAPQGIRVNAVAPGFIEGTSFHKTHTTRESAQRTIEGIPLGRSGNPGDVARAVLFFASEYDGFIT</sequence>
<dbReference type="PROSITE" id="PS00061">
    <property type="entry name" value="ADH_SHORT"/>
    <property type="match status" value="1"/>
</dbReference>
<dbReference type="PRINTS" id="PR00080">
    <property type="entry name" value="SDRFAMILY"/>
</dbReference>
<protein>
    <submittedName>
        <fullName evidence="2">SDR family oxidoreductase</fullName>
    </submittedName>
</protein>
<comment type="caution">
    <text evidence="2">The sequence shown here is derived from an EMBL/GenBank/DDBJ whole genome shotgun (WGS) entry which is preliminary data.</text>
</comment>
<dbReference type="Gene3D" id="3.40.50.720">
    <property type="entry name" value="NAD(P)-binding Rossmann-like Domain"/>
    <property type="match status" value="1"/>
</dbReference>
<proteinExistence type="inferred from homology"/>
<dbReference type="InterPro" id="IPR036291">
    <property type="entry name" value="NAD(P)-bd_dom_sf"/>
</dbReference>
<name>A0A831LLG2_9BACT</name>
<feature type="non-terminal residue" evidence="2">
    <location>
        <position position="240"/>
    </location>
</feature>
<organism evidence="2">
    <name type="scientific">Mariniphaga anaerophila</name>
    <dbReference type="NCBI Taxonomy" id="1484053"/>
    <lineage>
        <taxon>Bacteria</taxon>
        <taxon>Pseudomonadati</taxon>
        <taxon>Bacteroidota</taxon>
        <taxon>Bacteroidia</taxon>
        <taxon>Marinilabiliales</taxon>
        <taxon>Prolixibacteraceae</taxon>
        <taxon>Mariniphaga</taxon>
    </lineage>
</organism>
<reference evidence="2" key="1">
    <citation type="journal article" date="2020" name="mSystems">
        <title>Genome- and Community-Level Interaction Insights into Carbon Utilization and Element Cycling Functions of Hydrothermarchaeota in Hydrothermal Sediment.</title>
        <authorList>
            <person name="Zhou Z."/>
            <person name="Liu Y."/>
            <person name="Xu W."/>
            <person name="Pan J."/>
            <person name="Luo Z.H."/>
            <person name="Li M."/>
        </authorList>
    </citation>
    <scope>NUCLEOTIDE SEQUENCE [LARGE SCALE GENOMIC DNA]</scope>
    <source>
        <strain evidence="2">SpSt-1217</strain>
    </source>
</reference>
<accession>A0A831LLG2</accession>
<dbReference type="Pfam" id="PF13561">
    <property type="entry name" value="adh_short_C2"/>
    <property type="match status" value="1"/>
</dbReference>
<dbReference type="PANTHER" id="PTHR42879:SF2">
    <property type="entry name" value="3-OXOACYL-[ACYL-CARRIER-PROTEIN] REDUCTASE FABG"/>
    <property type="match status" value="1"/>
</dbReference>
<dbReference type="EMBL" id="DSDK01000478">
    <property type="protein sequence ID" value="HDR51705.1"/>
    <property type="molecule type" value="Genomic_DNA"/>
</dbReference>
<dbReference type="InterPro" id="IPR020904">
    <property type="entry name" value="Sc_DH/Rdtase_CS"/>
</dbReference>
<gene>
    <name evidence="2" type="ORF">ENN90_08835</name>
</gene>
<dbReference type="InterPro" id="IPR050259">
    <property type="entry name" value="SDR"/>
</dbReference>
<dbReference type="PANTHER" id="PTHR42879">
    <property type="entry name" value="3-OXOACYL-(ACYL-CARRIER-PROTEIN) REDUCTASE"/>
    <property type="match status" value="1"/>
</dbReference>
<dbReference type="GO" id="GO:0032787">
    <property type="term" value="P:monocarboxylic acid metabolic process"/>
    <property type="evidence" value="ECO:0007669"/>
    <property type="project" value="UniProtKB-ARBA"/>
</dbReference>
<comment type="similarity">
    <text evidence="1">Belongs to the short-chain dehydrogenases/reductases (SDR) family.</text>
</comment>
<dbReference type="FunFam" id="3.40.50.720:FF:000084">
    <property type="entry name" value="Short-chain dehydrogenase reductase"/>
    <property type="match status" value="1"/>
</dbReference>
<dbReference type="CDD" id="cd05233">
    <property type="entry name" value="SDR_c"/>
    <property type="match status" value="1"/>
</dbReference>
<dbReference type="InterPro" id="IPR002347">
    <property type="entry name" value="SDR_fam"/>
</dbReference>
<dbReference type="SUPFAM" id="SSF51735">
    <property type="entry name" value="NAD(P)-binding Rossmann-fold domains"/>
    <property type="match status" value="1"/>
</dbReference>
<evidence type="ECO:0000313" key="2">
    <source>
        <dbReference type="EMBL" id="HDR51705.1"/>
    </source>
</evidence>
<dbReference type="PRINTS" id="PR00081">
    <property type="entry name" value="GDHRDH"/>
</dbReference>
<dbReference type="Proteomes" id="UP000886047">
    <property type="component" value="Unassembled WGS sequence"/>
</dbReference>